<dbReference type="InterPro" id="IPR029050">
    <property type="entry name" value="Immunoprotect_excell_Ig-like"/>
</dbReference>
<accession>A0A7I8D7K5</accession>
<proteinExistence type="predicted"/>
<sequence>MKKIFPVIACLAVALSMSACTSGGESSAAPTGNASSATTVASSSPASSVAPASSTAEESSTAPVSSEAPKEGTRKNPIAVGETVTFDGMGTTFDQYTVELTVTEVVRGEEAAAIVKEGNRFNDEAPSGKEYILVKFHINALDSANDEKINLNNALFDFVSKSGVKYDDFVSVAGLEPALTDVYAGGEIDGYVPALIDEGDSPNVVFLERNDGGIWFATE</sequence>
<feature type="signal peptide" evidence="3">
    <location>
        <begin position="1"/>
        <end position="21"/>
    </location>
</feature>
<evidence type="ECO:0000313" key="5">
    <source>
        <dbReference type="Proteomes" id="UP000593890"/>
    </source>
</evidence>
<keyword evidence="5" id="KW-1185">Reference proteome</keyword>
<keyword evidence="1 3" id="KW-0732">Signal</keyword>
<feature type="region of interest" description="Disordered" evidence="2">
    <location>
        <begin position="22"/>
        <end position="79"/>
    </location>
</feature>
<feature type="compositionally biased region" description="Polar residues" evidence="2">
    <location>
        <begin position="22"/>
        <end position="33"/>
    </location>
</feature>
<gene>
    <name evidence="4" type="ORF">C12CBH8_12530</name>
</gene>
<dbReference type="Gene3D" id="2.60.40.1240">
    <property type="match status" value="1"/>
</dbReference>
<evidence type="ECO:0000256" key="2">
    <source>
        <dbReference type="SAM" id="MobiDB-lite"/>
    </source>
</evidence>
<dbReference type="AlphaFoldDB" id="A0A7I8D7K5"/>
<evidence type="ECO:0000313" key="4">
    <source>
        <dbReference type="EMBL" id="BCI60614.1"/>
    </source>
</evidence>
<evidence type="ECO:0000256" key="3">
    <source>
        <dbReference type="SAM" id="SignalP"/>
    </source>
</evidence>
<evidence type="ECO:0000256" key="1">
    <source>
        <dbReference type="ARBA" id="ARBA00022729"/>
    </source>
</evidence>
<dbReference type="RefSeq" id="WP_215532792.1">
    <property type="nucleotide sequence ID" value="NZ_AP023321.1"/>
</dbReference>
<dbReference type="KEGG" id="sman:C12CBH8_12530"/>
<protein>
    <recommendedName>
        <fullName evidence="6">DUF4352 domain-containing protein</fullName>
    </recommendedName>
</protein>
<dbReference type="PROSITE" id="PS51257">
    <property type="entry name" value="PROKAR_LIPOPROTEIN"/>
    <property type="match status" value="1"/>
</dbReference>
<dbReference type="Proteomes" id="UP000593890">
    <property type="component" value="Chromosome"/>
</dbReference>
<dbReference type="EMBL" id="AP023321">
    <property type="protein sequence ID" value="BCI60614.1"/>
    <property type="molecule type" value="Genomic_DNA"/>
</dbReference>
<organism evidence="4 5">
    <name type="scientific">Solibaculum mannosilyticum</name>
    <dbReference type="NCBI Taxonomy" id="2780922"/>
    <lineage>
        <taxon>Bacteria</taxon>
        <taxon>Bacillati</taxon>
        <taxon>Bacillota</taxon>
        <taxon>Clostridia</taxon>
        <taxon>Eubacteriales</taxon>
        <taxon>Oscillospiraceae</taxon>
        <taxon>Solibaculum</taxon>
    </lineage>
</organism>
<feature type="compositionally biased region" description="Low complexity" evidence="2">
    <location>
        <begin position="34"/>
        <end position="67"/>
    </location>
</feature>
<evidence type="ECO:0008006" key="6">
    <source>
        <dbReference type="Google" id="ProtNLM"/>
    </source>
</evidence>
<feature type="chain" id="PRO_5039519996" description="DUF4352 domain-containing protein" evidence="3">
    <location>
        <begin position="22"/>
        <end position="219"/>
    </location>
</feature>
<name>A0A7I8D7K5_9FIRM</name>
<reference evidence="5" key="1">
    <citation type="submission" date="2020-07" db="EMBL/GenBank/DDBJ databases">
        <title>Complete genome sequencing of Clostridia bacterium strain 12CBH8.</title>
        <authorList>
            <person name="Sakamoto M."/>
            <person name="Murakami T."/>
            <person name="Mori H."/>
        </authorList>
    </citation>
    <scope>NUCLEOTIDE SEQUENCE [LARGE SCALE GENOMIC DNA]</scope>
    <source>
        <strain evidence="5">12CBH8</strain>
    </source>
</reference>